<dbReference type="Pfam" id="PF13411">
    <property type="entry name" value="MerR_1"/>
    <property type="match status" value="1"/>
</dbReference>
<feature type="domain" description="HTH merR-type" evidence="2">
    <location>
        <begin position="1"/>
        <end position="66"/>
    </location>
</feature>
<accession>A0A2N0ZHM1</accession>
<dbReference type="Gene3D" id="1.10.1660.10">
    <property type="match status" value="1"/>
</dbReference>
<reference evidence="3 4" key="1">
    <citation type="journal article" date="2010" name="Int. J. Syst. Evol. Microbiol.">
        <title>Bacillus horneckiae sp. nov., isolated from a spacecraft-assembly clean room.</title>
        <authorList>
            <person name="Vaishampayan P."/>
            <person name="Probst A."/>
            <person name="Krishnamurthi S."/>
            <person name="Ghosh S."/>
            <person name="Osman S."/>
            <person name="McDowall A."/>
            <person name="Ruckmani A."/>
            <person name="Mayilraj S."/>
            <person name="Venkateswaran K."/>
        </authorList>
    </citation>
    <scope>NUCLEOTIDE SEQUENCE [LARGE SCALE GENOMIC DNA]</scope>
    <source>
        <strain evidence="4">1PO1SC</strain>
    </source>
</reference>
<name>A0A2N0ZHM1_9BACI</name>
<comment type="caution">
    <text evidence="3">The sequence shown here is derived from an EMBL/GenBank/DDBJ whole genome shotgun (WGS) entry which is preliminary data.</text>
</comment>
<dbReference type="PANTHER" id="PTHR30204">
    <property type="entry name" value="REDOX-CYCLING DRUG-SENSING TRANSCRIPTIONAL ACTIVATOR SOXR"/>
    <property type="match status" value="1"/>
</dbReference>
<sequence>MGELAKIANVTKRTIDYYTCMGLIHADRSKSNYRIYSENALADLRFIEDCKKMHLPLEEIKRKLEINRKRDIRTREIEKHAQAVALQMKQLQNELSILRPLILKLEEKQKDDVSKLLSVEGTALLRSLVSLKS</sequence>
<evidence type="ECO:0000259" key="2">
    <source>
        <dbReference type="PROSITE" id="PS50937"/>
    </source>
</evidence>
<dbReference type="InterPro" id="IPR047057">
    <property type="entry name" value="MerR_fam"/>
</dbReference>
<proteinExistence type="predicted"/>
<protein>
    <submittedName>
        <fullName evidence="3">MerR family transcriptional regulator</fullName>
    </submittedName>
</protein>
<dbReference type="AlphaFoldDB" id="A0A2N0ZHM1"/>
<dbReference type="InterPro" id="IPR000551">
    <property type="entry name" value="MerR-type_HTH_dom"/>
</dbReference>
<organism evidence="3 4">
    <name type="scientific">Cytobacillus horneckiae</name>
    <dbReference type="NCBI Taxonomy" id="549687"/>
    <lineage>
        <taxon>Bacteria</taxon>
        <taxon>Bacillati</taxon>
        <taxon>Bacillota</taxon>
        <taxon>Bacilli</taxon>
        <taxon>Bacillales</taxon>
        <taxon>Bacillaceae</taxon>
        <taxon>Cytobacillus</taxon>
    </lineage>
</organism>
<evidence type="ECO:0000256" key="1">
    <source>
        <dbReference type="ARBA" id="ARBA00023125"/>
    </source>
</evidence>
<dbReference type="RefSeq" id="WP_083957330.1">
    <property type="nucleotide sequence ID" value="NZ_CP194732.1"/>
</dbReference>
<keyword evidence="4" id="KW-1185">Reference proteome</keyword>
<dbReference type="Proteomes" id="UP000233343">
    <property type="component" value="Unassembled WGS sequence"/>
</dbReference>
<keyword evidence="1" id="KW-0238">DNA-binding</keyword>
<dbReference type="EMBL" id="PISD01000020">
    <property type="protein sequence ID" value="PKG29019.1"/>
    <property type="molecule type" value="Genomic_DNA"/>
</dbReference>
<evidence type="ECO:0000313" key="4">
    <source>
        <dbReference type="Proteomes" id="UP000233343"/>
    </source>
</evidence>
<dbReference type="PROSITE" id="PS50937">
    <property type="entry name" value="HTH_MERR_2"/>
    <property type="match status" value="1"/>
</dbReference>
<dbReference type="PANTHER" id="PTHR30204:SF95">
    <property type="entry name" value="HTH-TYPE TRANSCRIPTIONAL REGULATOR CUER"/>
    <property type="match status" value="1"/>
</dbReference>
<dbReference type="GO" id="GO:0003677">
    <property type="term" value="F:DNA binding"/>
    <property type="evidence" value="ECO:0007669"/>
    <property type="project" value="UniProtKB-KW"/>
</dbReference>
<evidence type="ECO:0000313" key="3">
    <source>
        <dbReference type="EMBL" id="PKG29019.1"/>
    </source>
</evidence>
<dbReference type="InterPro" id="IPR009061">
    <property type="entry name" value="DNA-bd_dom_put_sf"/>
</dbReference>
<gene>
    <name evidence="3" type="ORF">CWS20_10925</name>
</gene>
<dbReference type="SUPFAM" id="SSF46955">
    <property type="entry name" value="Putative DNA-binding domain"/>
    <property type="match status" value="1"/>
</dbReference>
<dbReference type="SMART" id="SM00422">
    <property type="entry name" value="HTH_MERR"/>
    <property type="match status" value="1"/>
</dbReference>
<dbReference type="GO" id="GO:0003700">
    <property type="term" value="F:DNA-binding transcription factor activity"/>
    <property type="evidence" value="ECO:0007669"/>
    <property type="project" value="InterPro"/>
</dbReference>